<keyword evidence="1" id="KW-0472">Membrane</keyword>
<evidence type="ECO:0000256" key="1">
    <source>
        <dbReference type="SAM" id="Phobius"/>
    </source>
</evidence>
<sequence>MKKIKNIITMVVLAAVVISMIWFYQVCINIPVGNGKVIKIGLGGGDWTKKYKLELDRFFGEENWECISKEKKDSIILEDSQYTNWSIRFKDKYGEEHTAVITNHVFLINNSGKGYSSTKRYSEKQAFYLELLDISCGLVSNEIHNDIIKSELTEEEASSVYVRVLANGNPEPKFYDALAKEQWFTVNKLRPENLLFNESHQFRIEITLSTYRFGKLTKQQQKNVLDSFERIEKRILDKYGEKVSFEIRFDDEHRVNYNG</sequence>
<accession>A0AB36TE72</accession>
<dbReference type="EMBL" id="PDBW01000001">
    <property type="protein sequence ID" value="PFH01826.1"/>
    <property type="molecule type" value="Genomic_DNA"/>
</dbReference>
<dbReference type="RefSeq" id="WP_003514912.1">
    <property type="nucleotide sequence ID" value="NZ_CP013828.1"/>
</dbReference>
<proteinExistence type="predicted"/>
<dbReference type="AlphaFoldDB" id="A0AB36TE72"/>
<gene>
    <name evidence="2" type="ORF">M972_11570</name>
</gene>
<evidence type="ECO:0000313" key="3">
    <source>
        <dbReference type="Proteomes" id="UP000223596"/>
    </source>
</evidence>
<dbReference type="GeneID" id="35803332"/>
<protein>
    <submittedName>
        <fullName evidence="2">Uncharacterized protein</fullName>
    </submittedName>
</protein>
<evidence type="ECO:0000313" key="2">
    <source>
        <dbReference type="EMBL" id="PFH01826.1"/>
    </source>
</evidence>
<organism evidence="2 3">
    <name type="scientific">Acetivibrio thermocellus AD2</name>
    <dbReference type="NCBI Taxonomy" id="1138384"/>
    <lineage>
        <taxon>Bacteria</taxon>
        <taxon>Bacillati</taxon>
        <taxon>Bacillota</taxon>
        <taxon>Clostridia</taxon>
        <taxon>Eubacteriales</taxon>
        <taxon>Oscillospiraceae</taxon>
        <taxon>Acetivibrio</taxon>
    </lineage>
</organism>
<keyword evidence="1" id="KW-1133">Transmembrane helix</keyword>
<name>A0AB36TE72_ACETH</name>
<comment type="caution">
    <text evidence="2">The sequence shown here is derived from an EMBL/GenBank/DDBJ whole genome shotgun (WGS) entry which is preliminary data.</text>
</comment>
<keyword evidence="1" id="KW-0812">Transmembrane</keyword>
<feature type="transmembrane region" description="Helical" evidence="1">
    <location>
        <begin position="7"/>
        <end position="24"/>
    </location>
</feature>
<reference evidence="2 3" key="1">
    <citation type="submission" date="2017-09" db="EMBL/GenBank/DDBJ databases">
        <title>Evaluation of Pacific Biosciences Sequencing Technology to Finishing C. thermocellum Genome Sequences.</title>
        <authorList>
            <person name="Brown S."/>
        </authorList>
    </citation>
    <scope>NUCLEOTIDE SEQUENCE [LARGE SCALE GENOMIC DNA]</scope>
    <source>
        <strain evidence="2 3">AD2</strain>
    </source>
</reference>
<dbReference type="Proteomes" id="UP000223596">
    <property type="component" value="Unassembled WGS sequence"/>
</dbReference>